<dbReference type="Proteomes" id="UP000004394">
    <property type="component" value="Unassembled WGS sequence"/>
</dbReference>
<dbReference type="EMBL" id="AEEI01000004">
    <property type="protein sequence ID" value="EFM02953.1"/>
    <property type="molecule type" value="Genomic_DNA"/>
</dbReference>
<comment type="caution">
    <text evidence="1">The sequence shown here is derived from an EMBL/GenBank/DDBJ whole genome shotgun (WGS) entry which is preliminary data.</text>
</comment>
<evidence type="ECO:0008006" key="3">
    <source>
        <dbReference type="Google" id="ProtNLM"/>
    </source>
</evidence>
<evidence type="ECO:0000313" key="1">
    <source>
        <dbReference type="EMBL" id="EFM02953.1"/>
    </source>
</evidence>
<reference evidence="1" key="1">
    <citation type="submission" date="2010-07" db="EMBL/GenBank/DDBJ databases">
        <authorList>
            <person name="Muzny D."/>
            <person name="Qin X."/>
            <person name="Deng J."/>
            <person name="Jiang H."/>
            <person name="Liu Y."/>
            <person name="Qu J."/>
            <person name="Song X.-Z."/>
            <person name="Zhang L."/>
            <person name="Thornton R."/>
            <person name="Coyle M."/>
            <person name="Francisco L."/>
            <person name="Jackson L."/>
            <person name="Javaid M."/>
            <person name="Korchina V."/>
            <person name="Kovar C."/>
            <person name="Mata R."/>
            <person name="Mathew T."/>
            <person name="Ngo R."/>
            <person name="Nguyen L."/>
            <person name="Nguyen N."/>
            <person name="Okwuonu G."/>
            <person name="Ongeri F."/>
            <person name="Pham C."/>
            <person name="Simmons D."/>
            <person name="Wilczek-Boney K."/>
            <person name="Hale W."/>
            <person name="Jakkamsetti A."/>
            <person name="Pham P."/>
            <person name="Ruth R."/>
            <person name="San Lucas F."/>
            <person name="Warren J."/>
            <person name="Zhang J."/>
            <person name="Zhao Z."/>
            <person name="Zhou C."/>
            <person name="Zhu D."/>
            <person name="Lee S."/>
            <person name="Bess C."/>
            <person name="Blankenburg K."/>
            <person name="Forbes L."/>
            <person name="Fu Q."/>
            <person name="Gubbala S."/>
            <person name="Hirani K."/>
            <person name="Jayaseelan J.C."/>
            <person name="Lara F."/>
            <person name="Munidasa M."/>
            <person name="Palculict T."/>
            <person name="Patil S."/>
            <person name="Pu L.-L."/>
            <person name="Saada N."/>
            <person name="Tang L."/>
            <person name="Weissenberger G."/>
            <person name="Zhu Y."/>
            <person name="Hemphill L."/>
            <person name="Shang Y."/>
            <person name="Youmans B."/>
            <person name="Ayvaz T."/>
            <person name="Ross M."/>
            <person name="Santibanez J."/>
            <person name="Aqrawi P."/>
            <person name="Gross S."/>
            <person name="Joshi V."/>
            <person name="Fowler G."/>
            <person name="Nazareth L."/>
            <person name="Reid J."/>
            <person name="Worley K."/>
            <person name="Petrosino J."/>
            <person name="Highlander S."/>
            <person name="Gibbs R."/>
        </authorList>
    </citation>
    <scope>NUCLEOTIDE SEQUENCE [LARGE SCALE GENOMIC DNA]</scope>
    <source>
        <strain evidence="1">DSM 16973</strain>
    </source>
</reference>
<dbReference type="RefSeq" id="WP_006947753.1">
    <property type="nucleotide sequence ID" value="NZ_BAJI01000007.1"/>
</dbReference>
<dbReference type="AlphaFoldDB" id="E0NPJ4"/>
<accession>E0NPJ4</accession>
<dbReference type="HOGENOM" id="CLU_094950_0_0_10"/>
<dbReference type="eggNOG" id="COG0189">
    <property type="taxonomic scope" value="Bacteria"/>
</dbReference>
<name>E0NPJ4_9BACT</name>
<gene>
    <name evidence="1" type="ORF">HMPREF0658_0095</name>
</gene>
<protein>
    <recommendedName>
        <fullName evidence="3">ATP-grasp domain-containing protein</fullName>
    </recommendedName>
</protein>
<dbReference type="SUPFAM" id="SSF56059">
    <property type="entry name" value="Glutathione synthetase ATP-binding domain-like"/>
    <property type="match status" value="1"/>
</dbReference>
<proteinExistence type="predicted"/>
<dbReference type="BioCyc" id="PMAR862515-HMP:GMOO-100-MONOMER"/>
<keyword evidence="2" id="KW-1185">Reference proteome</keyword>
<sequence length="281" mass="31623">MTRILGITRAPQYSPQSEAQDMAILKAVMERMEGEKRMVNETEVDDDFAANIILSMGRQPLTVKWLKDKETEGVLVVNSGYGVEACQRSHVDKIMRSHGVPMPPTTGTHGYWLKRGDTSAQTRDDVVYCRNDKELAQAKSAFRNRGITDMVVSANIQGDVVKFYGVRKTAFFRCFYPGDDGISKFGNEARNGVPLHYAFSVERLQCDAERLAGLLHTEVYGGDCIVASDGTYSIIDFNDWPSFSRCREEAAEAIANKVQADWERRKKQDNESIQRAITDLF</sequence>
<organism evidence="1 2">
    <name type="scientific">Hoylesella marshii DSM 16973 = JCM 13450</name>
    <dbReference type="NCBI Taxonomy" id="862515"/>
    <lineage>
        <taxon>Bacteria</taxon>
        <taxon>Pseudomonadati</taxon>
        <taxon>Bacteroidota</taxon>
        <taxon>Bacteroidia</taxon>
        <taxon>Bacteroidales</taxon>
        <taxon>Prevotellaceae</taxon>
        <taxon>Hoylesella</taxon>
    </lineage>
</organism>
<dbReference type="STRING" id="862515.HMPREF0658_0095"/>
<evidence type="ECO:0000313" key="2">
    <source>
        <dbReference type="Proteomes" id="UP000004394"/>
    </source>
</evidence>